<feature type="signal peptide" evidence="1">
    <location>
        <begin position="1"/>
        <end position="23"/>
    </location>
</feature>
<keyword evidence="3" id="KW-1185">Reference proteome</keyword>
<accession>A0A0R3TSX0</accession>
<reference evidence="2 3" key="2">
    <citation type="submission" date="2018-11" db="EMBL/GenBank/DDBJ databases">
        <authorList>
            <consortium name="Pathogen Informatics"/>
        </authorList>
    </citation>
    <scope>NUCLEOTIDE SEQUENCE [LARGE SCALE GENOMIC DNA]</scope>
</reference>
<feature type="chain" id="PRO_5043132079" evidence="1">
    <location>
        <begin position="24"/>
        <end position="227"/>
    </location>
</feature>
<sequence length="227" mass="26133">MEFSSALTIVGMLLVSLFVQTNTFPISEPQFTTGQSLNEALPEALNEENQVCPHCLQHHYREHDGDLDDENAYAKYSYQPRYYHDDDSIDDDHQNPHHSLPYDWPARYQSNAHQIFYQCPLHHQQQQQYKGDHKVSFEELGHDVTKIAQFLTAEGPQGLETLLEANNSGDHEFIPSIRQEDLVALGAAISRMDCATRRSFARKVPKAMSKVWQACPRCWDYECGVEY</sequence>
<dbReference type="AlphaFoldDB" id="A0A0R3TSX0"/>
<dbReference type="Proteomes" id="UP000278807">
    <property type="component" value="Unassembled WGS sequence"/>
</dbReference>
<dbReference type="EMBL" id="UZAE01013209">
    <property type="protein sequence ID" value="VDO08732.1"/>
    <property type="molecule type" value="Genomic_DNA"/>
</dbReference>
<reference evidence="4" key="1">
    <citation type="submission" date="2017-02" db="UniProtKB">
        <authorList>
            <consortium name="WormBaseParasite"/>
        </authorList>
    </citation>
    <scope>IDENTIFICATION</scope>
</reference>
<keyword evidence="1" id="KW-0732">Signal</keyword>
<dbReference type="WBParaSite" id="HNAJ_0001077201-mRNA-1">
    <property type="protein sequence ID" value="HNAJ_0001077201-mRNA-1"/>
    <property type="gene ID" value="HNAJ_0001077201"/>
</dbReference>
<organism evidence="4">
    <name type="scientific">Rodentolepis nana</name>
    <name type="common">Dwarf tapeworm</name>
    <name type="synonym">Hymenolepis nana</name>
    <dbReference type="NCBI Taxonomy" id="102285"/>
    <lineage>
        <taxon>Eukaryota</taxon>
        <taxon>Metazoa</taxon>
        <taxon>Spiralia</taxon>
        <taxon>Lophotrochozoa</taxon>
        <taxon>Platyhelminthes</taxon>
        <taxon>Cestoda</taxon>
        <taxon>Eucestoda</taxon>
        <taxon>Cyclophyllidea</taxon>
        <taxon>Hymenolepididae</taxon>
        <taxon>Rodentolepis</taxon>
    </lineage>
</organism>
<protein>
    <submittedName>
        <fullName evidence="4">SAM domain-containing protein</fullName>
    </submittedName>
</protein>
<evidence type="ECO:0000313" key="2">
    <source>
        <dbReference type="EMBL" id="VDO08732.1"/>
    </source>
</evidence>
<proteinExistence type="predicted"/>
<evidence type="ECO:0000256" key="1">
    <source>
        <dbReference type="SAM" id="SignalP"/>
    </source>
</evidence>
<evidence type="ECO:0000313" key="3">
    <source>
        <dbReference type="Proteomes" id="UP000278807"/>
    </source>
</evidence>
<gene>
    <name evidence="2" type="ORF">HNAJ_LOCUS10767</name>
</gene>
<name>A0A0R3TSX0_RODNA</name>
<evidence type="ECO:0000313" key="4">
    <source>
        <dbReference type="WBParaSite" id="HNAJ_0001077201-mRNA-1"/>
    </source>
</evidence>